<evidence type="ECO:0000256" key="4">
    <source>
        <dbReference type="SAM" id="MobiDB-lite"/>
    </source>
</evidence>
<organism evidence="6 7">
    <name type="scientific">Cohnella boryungensis</name>
    <dbReference type="NCBI Taxonomy" id="768479"/>
    <lineage>
        <taxon>Bacteria</taxon>
        <taxon>Bacillati</taxon>
        <taxon>Bacillota</taxon>
        <taxon>Bacilli</taxon>
        <taxon>Bacillales</taxon>
        <taxon>Paenibacillaceae</taxon>
        <taxon>Cohnella</taxon>
    </lineage>
</organism>
<evidence type="ECO:0000256" key="1">
    <source>
        <dbReference type="ARBA" id="ARBA00023224"/>
    </source>
</evidence>
<evidence type="ECO:0000259" key="5">
    <source>
        <dbReference type="PROSITE" id="PS50111"/>
    </source>
</evidence>
<dbReference type="SUPFAM" id="SSF54631">
    <property type="entry name" value="CBS-domain pair"/>
    <property type="match status" value="1"/>
</dbReference>
<dbReference type="RefSeq" id="WP_204604330.1">
    <property type="nucleotide sequence ID" value="NZ_JBHSED010000038.1"/>
</dbReference>
<feature type="region of interest" description="Disordered" evidence="4">
    <location>
        <begin position="1"/>
        <end position="26"/>
    </location>
</feature>
<proteinExistence type="inferred from homology"/>
<comment type="caution">
    <text evidence="6">The sequence shown here is derived from an EMBL/GenBank/DDBJ whole genome shotgun (WGS) entry which is preliminary data.</text>
</comment>
<dbReference type="SUPFAM" id="SSF58104">
    <property type="entry name" value="Methyl-accepting chemotaxis protein (MCP) signaling domain"/>
    <property type="match status" value="1"/>
</dbReference>
<comment type="similarity">
    <text evidence="2">Belongs to the methyl-accepting chemotaxis (MCP) protein family.</text>
</comment>
<dbReference type="InterPro" id="IPR046342">
    <property type="entry name" value="CBS_dom_sf"/>
</dbReference>
<dbReference type="EMBL" id="JBHSED010000038">
    <property type="protein sequence ID" value="MFC4305448.1"/>
    <property type="molecule type" value="Genomic_DNA"/>
</dbReference>
<protein>
    <submittedName>
        <fullName evidence="6">Methyl-accepting chemotaxis protein</fullName>
    </submittedName>
</protein>
<keyword evidence="7" id="KW-1185">Reference proteome</keyword>
<gene>
    <name evidence="6" type="ORF">ACFO1S_18620</name>
</gene>
<evidence type="ECO:0000313" key="6">
    <source>
        <dbReference type="EMBL" id="MFC4305448.1"/>
    </source>
</evidence>
<reference evidence="7" key="1">
    <citation type="journal article" date="2019" name="Int. J. Syst. Evol. Microbiol.">
        <title>The Global Catalogue of Microorganisms (GCM) 10K type strain sequencing project: providing services to taxonomists for standard genome sequencing and annotation.</title>
        <authorList>
            <consortium name="The Broad Institute Genomics Platform"/>
            <consortium name="The Broad Institute Genome Sequencing Center for Infectious Disease"/>
            <person name="Wu L."/>
            <person name="Ma J."/>
        </authorList>
    </citation>
    <scope>NUCLEOTIDE SEQUENCE [LARGE SCALE GENOMIC DNA]</scope>
    <source>
        <strain evidence="7">CGMCC 4.1641</strain>
    </source>
</reference>
<evidence type="ECO:0000256" key="2">
    <source>
        <dbReference type="ARBA" id="ARBA00029447"/>
    </source>
</evidence>
<dbReference type="InterPro" id="IPR004089">
    <property type="entry name" value="MCPsignal_dom"/>
</dbReference>
<name>A0ABV8SEY0_9BACL</name>
<dbReference type="PANTHER" id="PTHR32089:SF112">
    <property type="entry name" value="LYSOZYME-LIKE PROTEIN-RELATED"/>
    <property type="match status" value="1"/>
</dbReference>
<accession>A0ABV8SEY0</accession>
<sequence>MSMTSVLSRPVAEAKEAAAPPAAQESIRMMPAEDAPVSLPATDSLKSVAVKDWMKSCPVISADHLSDDLVSLFRKEKQLECVVACDEGSRPIGLIMRDRFFQMLGSLYGMSLFGHRPAVELMDCSPLIVDSAIVPQELIDRALSRDEETFYDAVLLTEQGKFAGIMTVNDLLHVSRLLQQETVGQQVRTIRETEAIISNIHTSVERLSEATHDTKACSERIAEMTEQGREELGEMLDLFRLWSANASKQEQATVELTDRALAAAGGIKLIAELADQCNLLAVNATIEAARAGEHGKGFGVVANEVRALADQTKRSAGRITELIKSMAEAVQITARLADEGKKGADKGVDRVKRTEDTFAQLWSSSEMNHEAAMRLTATSREAQEMSGDIRKEFGKLVSQMNALI</sequence>
<keyword evidence="1 3" id="KW-0807">Transducer</keyword>
<dbReference type="InterPro" id="IPR004090">
    <property type="entry name" value="Chemotax_Me-accpt_rcpt"/>
</dbReference>
<dbReference type="PANTHER" id="PTHR32089">
    <property type="entry name" value="METHYL-ACCEPTING CHEMOTAXIS PROTEIN MCPB"/>
    <property type="match status" value="1"/>
</dbReference>
<evidence type="ECO:0000313" key="7">
    <source>
        <dbReference type="Proteomes" id="UP001595755"/>
    </source>
</evidence>
<dbReference type="Proteomes" id="UP001595755">
    <property type="component" value="Unassembled WGS sequence"/>
</dbReference>
<feature type="domain" description="Methyl-accepting transducer" evidence="5">
    <location>
        <begin position="185"/>
        <end position="397"/>
    </location>
</feature>
<dbReference type="Pfam" id="PF00015">
    <property type="entry name" value="MCPsignal"/>
    <property type="match status" value="1"/>
</dbReference>
<dbReference type="PRINTS" id="PR00260">
    <property type="entry name" value="CHEMTRNSDUCR"/>
</dbReference>
<dbReference type="SMART" id="SM00283">
    <property type="entry name" value="MA"/>
    <property type="match status" value="1"/>
</dbReference>
<dbReference type="Gene3D" id="1.10.287.950">
    <property type="entry name" value="Methyl-accepting chemotaxis protein"/>
    <property type="match status" value="1"/>
</dbReference>
<dbReference type="PROSITE" id="PS50111">
    <property type="entry name" value="CHEMOTAXIS_TRANSDUC_2"/>
    <property type="match status" value="1"/>
</dbReference>
<evidence type="ECO:0000256" key="3">
    <source>
        <dbReference type="PROSITE-ProRule" id="PRU00284"/>
    </source>
</evidence>